<name>A0A183JRB5_9TREM</name>
<keyword evidence="2" id="KW-1185">Reference proteome</keyword>
<dbReference type="EMBL" id="UZAK01008209">
    <property type="protein sequence ID" value="VDO94285.1"/>
    <property type="molecule type" value="Genomic_DNA"/>
</dbReference>
<protein>
    <submittedName>
        <fullName evidence="3">ATP-binding protein</fullName>
    </submittedName>
</protein>
<reference evidence="1 2" key="2">
    <citation type="submission" date="2018-11" db="EMBL/GenBank/DDBJ databases">
        <authorList>
            <consortium name="Pathogen Informatics"/>
        </authorList>
    </citation>
    <scope>NUCLEOTIDE SEQUENCE [LARGE SCALE GENOMIC DNA]</scope>
    <source>
        <strain evidence="1">Dakar</strain>
        <strain evidence="2">Dakar, Senegal</strain>
    </source>
</reference>
<dbReference type="Proteomes" id="UP000279833">
    <property type="component" value="Unassembled WGS sequence"/>
</dbReference>
<dbReference type="AlphaFoldDB" id="A0A183JRB5"/>
<sequence>MMWKIMKRNQIKNLFDVIHHIIQNALEFSQKQLMGVSAIINFTSY</sequence>
<reference evidence="3" key="1">
    <citation type="submission" date="2016-06" db="UniProtKB">
        <authorList>
            <consortium name="WormBaseParasite"/>
        </authorList>
    </citation>
    <scope>IDENTIFICATION</scope>
</reference>
<evidence type="ECO:0000313" key="3">
    <source>
        <dbReference type="WBParaSite" id="SCUD_0000525401-mRNA-1"/>
    </source>
</evidence>
<proteinExistence type="predicted"/>
<gene>
    <name evidence="1" type="ORF">SCUD_LOCUS5254</name>
</gene>
<organism evidence="3">
    <name type="scientific">Schistosoma curassoni</name>
    <dbReference type="NCBI Taxonomy" id="6186"/>
    <lineage>
        <taxon>Eukaryota</taxon>
        <taxon>Metazoa</taxon>
        <taxon>Spiralia</taxon>
        <taxon>Lophotrochozoa</taxon>
        <taxon>Platyhelminthes</taxon>
        <taxon>Trematoda</taxon>
        <taxon>Digenea</taxon>
        <taxon>Strigeidida</taxon>
        <taxon>Schistosomatoidea</taxon>
        <taxon>Schistosomatidae</taxon>
        <taxon>Schistosoma</taxon>
    </lineage>
</organism>
<dbReference type="WBParaSite" id="SCUD_0000525401-mRNA-1">
    <property type="protein sequence ID" value="SCUD_0000525401-mRNA-1"/>
    <property type="gene ID" value="SCUD_0000525401"/>
</dbReference>
<accession>A0A183JRB5</accession>
<evidence type="ECO:0000313" key="1">
    <source>
        <dbReference type="EMBL" id="VDO94285.1"/>
    </source>
</evidence>
<evidence type="ECO:0000313" key="2">
    <source>
        <dbReference type="Proteomes" id="UP000279833"/>
    </source>
</evidence>